<dbReference type="Proteomes" id="UP000683925">
    <property type="component" value="Unassembled WGS sequence"/>
</dbReference>
<name>A0A8S1WPV3_PAROT</name>
<gene>
    <name evidence="1" type="ORF">POCTA_138.1.T0980103</name>
</gene>
<dbReference type="AlphaFoldDB" id="A0A8S1WPV3"/>
<reference evidence="1" key="1">
    <citation type="submission" date="2021-01" db="EMBL/GenBank/DDBJ databases">
        <authorList>
            <consortium name="Genoscope - CEA"/>
            <person name="William W."/>
        </authorList>
    </citation>
    <scope>NUCLEOTIDE SEQUENCE</scope>
</reference>
<accession>A0A8S1WPV3</accession>
<sequence length="100" mass="12124">MVGRLENFQKLISYGSYMMQKRMIQGRLLMLQSQNLSLRRRRGNRIKNQRVKHKLKYEKSTLQIERVKTNTQRILQLIIMWVREQLNLVLSKVQDCSDQF</sequence>
<comment type="caution">
    <text evidence="1">The sequence shown here is derived from an EMBL/GenBank/DDBJ whole genome shotgun (WGS) entry which is preliminary data.</text>
</comment>
<evidence type="ECO:0000313" key="1">
    <source>
        <dbReference type="EMBL" id="CAD8190807.1"/>
    </source>
</evidence>
<protein>
    <submittedName>
        <fullName evidence="1">Uncharacterized protein</fullName>
    </submittedName>
</protein>
<dbReference type="EMBL" id="CAJJDP010000097">
    <property type="protein sequence ID" value="CAD8190807.1"/>
    <property type="molecule type" value="Genomic_DNA"/>
</dbReference>
<organism evidence="1 2">
    <name type="scientific">Paramecium octaurelia</name>
    <dbReference type="NCBI Taxonomy" id="43137"/>
    <lineage>
        <taxon>Eukaryota</taxon>
        <taxon>Sar</taxon>
        <taxon>Alveolata</taxon>
        <taxon>Ciliophora</taxon>
        <taxon>Intramacronucleata</taxon>
        <taxon>Oligohymenophorea</taxon>
        <taxon>Peniculida</taxon>
        <taxon>Parameciidae</taxon>
        <taxon>Paramecium</taxon>
    </lineage>
</organism>
<proteinExistence type="predicted"/>
<keyword evidence="2" id="KW-1185">Reference proteome</keyword>
<evidence type="ECO:0000313" key="2">
    <source>
        <dbReference type="Proteomes" id="UP000683925"/>
    </source>
</evidence>